<name>A0A1H7QYR0_9SPHI</name>
<dbReference type="InterPro" id="IPR011006">
    <property type="entry name" value="CheY-like_superfamily"/>
</dbReference>
<dbReference type="SUPFAM" id="SSF52172">
    <property type="entry name" value="CheY-like"/>
    <property type="match status" value="1"/>
</dbReference>
<dbReference type="InterPro" id="IPR001789">
    <property type="entry name" value="Sig_transdc_resp-reg_receiver"/>
</dbReference>
<proteinExistence type="predicted"/>
<evidence type="ECO:0000313" key="7">
    <source>
        <dbReference type="Proteomes" id="UP000198916"/>
    </source>
</evidence>
<dbReference type="InterPro" id="IPR039420">
    <property type="entry name" value="WalR-like"/>
</dbReference>
<gene>
    <name evidence="6" type="ORF">SAMN05421740_106168</name>
</gene>
<dbReference type="SMART" id="SM00448">
    <property type="entry name" value="REC"/>
    <property type="match status" value="1"/>
</dbReference>
<dbReference type="CDD" id="cd06170">
    <property type="entry name" value="LuxR_C_like"/>
    <property type="match status" value="1"/>
</dbReference>
<dbReference type="PANTHER" id="PTHR43214:SF43">
    <property type="entry name" value="TWO-COMPONENT RESPONSE REGULATOR"/>
    <property type="match status" value="1"/>
</dbReference>
<evidence type="ECO:0000256" key="3">
    <source>
        <dbReference type="PROSITE-ProRule" id="PRU00169"/>
    </source>
</evidence>
<dbReference type="InterPro" id="IPR000792">
    <property type="entry name" value="Tscrpt_reg_LuxR_C"/>
</dbReference>
<evidence type="ECO:0000256" key="1">
    <source>
        <dbReference type="ARBA" id="ARBA00022553"/>
    </source>
</evidence>
<dbReference type="GO" id="GO:0000160">
    <property type="term" value="P:phosphorelay signal transduction system"/>
    <property type="evidence" value="ECO:0007669"/>
    <property type="project" value="InterPro"/>
</dbReference>
<dbReference type="GO" id="GO:0006355">
    <property type="term" value="P:regulation of DNA-templated transcription"/>
    <property type="evidence" value="ECO:0007669"/>
    <property type="project" value="InterPro"/>
</dbReference>
<dbReference type="OrthoDB" id="9797341at2"/>
<dbReference type="PRINTS" id="PR00038">
    <property type="entry name" value="HTHLUXR"/>
</dbReference>
<dbReference type="PROSITE" id="PS50043">
    <property type="entry name" value="HTH_LUXR_2"/>
    <property type="match status" value="1"/>
</dbReference>
<dbReference type="InterPro" id="IPR016032">
    <property type="entry name" value="Sig_transdc_resp-reg_C-effctor"/>
</dbReference>
<accession>A0A1H7QYR0</accession>
<feature type="domain" description="Response regulatory" evidence="5">
    <location>
        <begin position="3"/>
        <end position="119"/>
    </location>
</feature>
<dbReference type="STRING" id="332977.SAMN05421740_106168"/>
<feature type="modified residue" description="4-aspartylphosphate" evidence="3">
    <location>
        <position position="54"/>
    </location>
</feature>
<dbReference type="Pfam" id="PF00196">
    <property type="entry name" value="GerE"/>
    <property type="match status" value="1"/>
</dbReference>
<dbReference type="AlphaFoldDB" id="A0A1H7QYR0"/>
<evidence type="ECO:0000259" key="5">
    <source>
        <dbReference type="PROSITE" id="PS50110"/>
    </source>
</evidence>
<reference evidence="7" key="1">
    <citation type="submission" date="2016-10" db="EMBL/GenBank/DDBJ databases">
        <authorList>
            <person name="Varghese N."/>
            <person name="Submissions S."/>
        </authorList>
    </citation>
    <scope>NUCLEOTIDE SEQUENCE [LARGE SCALE GENOMIC DNA]</scope>
    <source>
        <strain evidence="7">Jip14</strain>
    </source>
</reference>
<evidence type="ECO:0000256" key="2">
    <source>
        <dbReference type="ARBA" id="ARBA00023125"/>
    </source>
</evidence>
<sequence length="209" mass="23277">MITIGIVDDHSLIISGLAHMLDDQPDYPIAFTAGNGKQLMAKLELQLPDVLLLDIELPDSNGIELCAEILKKHPTLPIIALTNHDEVVYVRKMMRSGAKGYLLKGTDKQNLLNAILAVHEGQQFLDRQIEQAILQQTISGRRTSAAIKLTKRESEILALIANEYSNQEIADKLFLSVRTVESHRHSLNQKLNIKNPAGLIKEAYLRGLI</sequence>
<dbReference type="EMBL" id="FNZR01000006">
    <property type="protein sequence ID" value="SEL52775.1"/>
    <property type="molecule type" value="Genomic_DNA"/>
</dbReference>
<dbReference type="Proteomes" id="UP000198916">
    <property type="component" value="Unassembled WGS sequence"/>
</dbReference>
<evidence type="ECO:0000259" key="4">
    <source>
        <dbReference type="PROSITE" id="PS50043"/>
    </source>
</evidence>
<feature type="domain" description="HTH luxR-type" evidence="4">
    <location>
        <begin position="142"/>
        <end position="207"/>
    </location>
</feature>
<protein>
    <submittedName>
        <fullName evidence="6">Two component transcriptional regulator, LuxR family</fullName>
    </submittedName>
</protein>
<dbReference type="CDD" id="cd17535">
    <property type="entry name" value="REC_NarL-like"/>
    <property type="match status" value="1"/>
</dbReference>
<keyword evidence="7" id="KW-1185">Reference proteome</keyword>
<dbReference type="Gene3D" id="3.40.50.2300">
    <property type="match status" value="1"/>
</dbReference>
<organism evidence="6 7">
    <name type="scientific">Parapedobacter koreensis</name>
    <dbReference type="NCBI Taxonomy" id="332977"/>
    <lineage>
        <taxon>Bacteria</taxon>
        <taxon>Pseudomonadati</taxon>
        <taxon>Bacteroidota</taxon>
        <taxon>Sphingobacteriia</taxon>
        <taxon>Sphingobacteriales</taxon>
        <taxon>Sphingobacteriaceae</taxon>
        <taxon>Parapedobacter</taxon>
    </lineage>
</organism>
<dbReference type="RefSeq" id="WP_090606740.1">
    <property type="nucleotide sequence ID" value="NZ_FNZR01000006.1"/>
</dbReference>
<keyword evidence="1 3" id="KW-0597">Phosphoprotein</keyword>
<dbReference type="GO" id="GO:0003677">
    <property type="term" value="F:DNA binding"/>
    <property type="evidence" value="ECO:0007669"/>
    <property type="project" value="UniProtKB-KW"/>
</dbReference>
<evidence type="ECO:0000313" key="6">
    <source>
        <dbReference type="EMBL" id="SEL52775.1"/>
    </source>
</evidence>
<keyword evidence="2" id="KW-0238">DNA-binding</keyword>
<dbReference type="Pfam" id="PF00072">
    <property type="entry name" value="Response_reg"/>
    <property type="match status" value="1"/>
</dbReference>
<dbReference type="SMART" id="SM00421">
    <property type="entry name" value="HTH_LUXR"/>
    <property type="match status" value="1"/>
</dbReference>
<dbReference type="InterPro" id="IPR058245">
    <property type="entry name" value="NreC/VraR/RcsB-like_REC"/>
</dbReference>
<dbReference type="SUPFAM" id="SSF46894">
    <property type="entry name" value="C-terminal effector domain of the bipartite response regulators"/>
    <property type="match status" value="1"/>
</dbReference>
<dbReference type="PANTHER" id="PTHR43214">
    <property type="entry name" value="TWO-COMPONENT RESPONSE REGULATOR"/>
    <property type="match status" value="1"/>
</dbReference>
<dbReference type="PROSITE" id="PS50110">
    <property type="entry name" value="RESPONSE_REGULATORY"/>
    <property type="match status" value="1"/>
</dbReference>